<gene>
    <name evidence="1" type="ORF">R1flu_014728</name>
</gene>
<dbReference type="EMBL" id="JBHFFA010000004">
    <property type="protein sequence ID" value="KAL2630042.1"/>
    <property type="molecule type" value="Genomic_DNA"/>
</dbReference>
<comment type="caution">
    <text evidence="1">The sequence shown here is derived from an EMBL/GenBank/DDBJ whole genome shotgun (WGS) entry which is preliminary data.</text>
</comment>
<sequence>MQIQTGPWERFTIDVVQEVDRVVDLQYDIDNAKTLRTSTINNLGIQTCTDKSDTEQTMSIIIHVQYTKNYLWTLTTGLKVGTKIGSKLGTKTGVPFIGDYNRRVNVSTEITREASSEFVLEKGVTKKVASAGYVPLRVPPSRSLSAKASFQESMLEVPWTAKMVFVGTLVTRIISGVWKRSSIHNVTYSIEPPVKLPCVEPEKGNAGEVGSANDNVGQIGR</sequence>
<evidence type="ECO:0000313" key="1">
    <source>
        <dbReference type="EMBL" id="KAL2630042.1"/>
    </source>
</evidence>
<proteinExistence type="predicted"/>
<dbReference type="SUPFAM" id="SSF56973">
    <property type="entry name" value="Aerolisin/ETX pore-forming domain"/>
    <property type="match status" value="1"/>
</dbReference>
<dbReference type="AlphaFoldDB" id="A0ABD1YK17"/>
<protein>
    <submittedName>
        <fullName evidence="1">Uncharacterized protein</fullName>
    </submittedName>
</protein>
<accession>A0ABD1YK17</accession>
<name>A0ABD1YK17_9MARC</name>
<reference evidence="1 2" key="1">
    <citation type="submission" date="2024-09" db="EMBL/GenBank/DDBJ databases">
        <title>Chromosome-scale assembly of Riccia fluitans.</title>
        <authorList>
            <person name="Paukszto L."/>
            <person name="Sawicki J."/>
            <person name="Karawczyk K."/>
            <person name="Piernik-Szablinska J."/>
            <person name="Szczecinska M."/>
            <person name="Mazdziarz M."/>
        </authorList>
    </citation>
    <scope>NUCLEOTIDE SEQUENCE [LARGE SCALE GENOMIC DNA]</scope>
    <source>
        <strain evidence="1">Rf_01</strain>
        <tissue evidence="1">Aerial parts of the thallus</tissue>
    </source>
</reference>
<keyword evidence="2" id="KW-1185">Reference proteome</keyword>
<organism evidence="1 2">
    <name type="scientific">Riccia fluitans</name>
    <dbReference type="NCBI Taxonomy" id="41844"/>
    <lineage>
        <taxon>Eukaryota</taxon>
        <taxon>Viridiplantae</taxon>
        <taxon>Streptophyta</taxon>
        <taxon>Embryophyta</taxon>
        <taxon>Marchantiophyta</taxon>
        <taxon>Marchantiopsida</taxon>
        <taxon>Marchantiidae</taxon>
        <taxon>Marchantiales</taxon>
        <taxon>Ricciaceae</taxon>
        <taxon>Riccia</taxon>
    </lineage>
</organism>
<dbReference type="Gene3D" id="2.170.15.10">
    <property type="entry name" value="Proaerolysin, chain A, domain 3"/>
    <property type="match status" value="1"/>
</dbReference>
<dbReference type="Proteomes" id="UP001605036">
    <property type="component" value="Unassembled WGS sequence"/>
</dbReference>
<evidence type="ECO:0000313" key="2">
    <source>
        <dbReference type="Proteomes" id="UP001605036"/>
    </source>
</evidence>